<comment type="caution">
    <text evidence="1">The sequence shown here is derived from an EMBL/GenBank/DDBJ whole genome shotgun (WGS) entry which is preliminary data.</text>
</comment>
<name>A0A6B0YTQ0_9CHLR</name>
<dbReference type="Gene3D" id="1.20.120.330">
    <property type="entry name" value="Nucleotidyltransferases domain 2"/>
    <property type="match status" value="1"/>
</dbReference>
<dbReference type="SUPFAM" id="SSF81593">
    <property type="entry name" value="Nucleotidyltransferase substrate binding subunit/domain"/>
    <property type="match status" value="1"/>
</dbReference>
<dbReference type="EMBL" id="VXRG01000072">
    <property type="protein sequence ID" value="MXY93505.1"/>
    <property type="molecule type" value="Genomic_DNA"/>
</dbReference>
<proteinExistence type="predicted"/>
<gene>
    <name evidence="1" type="ORF">F4Y42_08665</name>
</gene>
<dbReference type="AlphaFoldDB" id="A0A6B0YTQ0"/>
<organism evidence="1">
    <name type="scientific">Caldilineaceae bacterium SB0664_bin_27</name>
    <dbReference type="NCBI Taxonomy" id="2605260"/>
    <lineage>
        <taxon>Bacteria</taxon>
        <taxon>Bacillati</taxon>
        <taxon>Chloroflexota</taxon>
        <taxon>Caldilineae</taxon>
        <taxon>Caldilineales</taxon>
        <taxon>Caldilineaceae</taxon>
    </lineage>
</organism>
<reference evidence="1" key="1">
    <citation type="submission" date="2019-09" db="EMBL/GenBank/DDBJ databases">
        <title>Characterisation of the sponge microbiome using genome-centric metagenomics.</title>
        <authorList>
            <person name="Engelberts J.P."/>
            <person name="Robbins S.J."/>
            <person name="De Goeij J.M."/>
            <person name="Aranda M."/>
            <person name="Bell S.C."/>
            <person name="Webster N.S."/>
        </authorList>
    </citation>
    <scope>NUCLEOTIDE SEQUENCE</scope>
    <source>
        <strain evidence="1">SB0664_bin_27</strain>
    </source>
</reference>
<dbReference type="InterPro" id="IPR010235">
    <property type="entry name" value="HepT"/>
</dbReference>
<dbReference type="Pfam" id="PF08780">
    <property type="entry name" value="NTase_sub_bind"/>
    <property type="match status" value="1"/>
</dbReference>
<dbReference type="GO" id="GO:0016740">
    <property type="term" value="F:transferase activity"/>
    <property type="evidence" value="ECO:0007669"/>
    <property type="project" value="UniProtKB-KW"/>
</dbReference>
<keyword evidence="1" id="KW-0808">Transferase</keyword>
<protein>
    <submittedName>
        <fullName evidence="1">Nucleotidyltransferase</fullName>
    </submittedName>
</protein>
<accession>A0A6B0YTQ0</accession>
<evidence type="ECO:0000313" key="1">
    <source>
        <dbReference type="EMBL" id="MXY93505.1"/>
    </source>
</evidence>
<sequence>MTISTEQFRRCIRILRAASDGLQQQKAGDVSYEIYRAACVKEFELVLEQSGRLLRRRLRPYFASHRQADRLTFNDVFRYAAKHSLISGDACERWLEYRAVRNETAHEYGEQFAERTLEALSQFIADAEDLVEAIEEGQDDSPAAP</sequence>